<keyword evidence="3 6" id="KW-0812">Transmembrane</keyword>
<dbReference type="AlphaFoldDB" id="A0A1Q9DHI5"/>
<feature type="transmembrane region" description="Helical" evidence="6">
    <location>
        <begin position="145"/>
        <end position="163"/>
    </location>
</feature>
<keyword evidence="8" id="KW-1185">Reference proteome</keyword>
<sequence length="906" mass="100488">MQNSRASSSAGAEEDPLIDAVDFDLAPAPTGCIRGPVQNLFLHQTNPRFAINVELAFRGAFFLLIAGIPVIVPSGKWQVVDYMIHSGIYNSSVCCFIIFNLGRTFGEALNKVNSGFRGTFAAAAIGWSLYTIWPDGYTEESGDLDFWLIVAIGTVYVCLVMLLKLDVSFQMFAISNFAGIWMDILNPAHRATITPPWAGNWSVETDDLLTQLIRTFIGLLTVTVALLLPYPLWSLVKVQENQLVLNTRLTQILGLMVNLYCQDMPKDYEKAEVLKLFQGMKFSSGENDPLIAEAWWECFGFGRTQLKRQVLFSMSQTTRKIYLLAFNAWTVSSDQIKSGKDAELMRLVKDKTESVLKEMGRMLDLLVKAAEDGKFDPNEAKAVKTCKGNLERLERELASHFHAKRLEVAQRAPKLTGGTAESMYKEVRFAQVLTWSISRIVGEVIQLADGVCKFSNGEASLPPPPDSAGFLAVFQGVAEKEHLLYAWRGISSYLLSFMLGYFGFKQIVPPYSSGIAATAPLLLSMYVGSALVNDLNRIQGLMIGNVIARILRGLIDDCDPADLVTHAVITFAWVWTGLFVCFHSRSYSTIGVLAAAFGALTLLADSCNHLSDNVGKRATFDSLAMNCIAVMITMCADFMFQADRASDQAHKILDKCWSKIHDSLAGLLNPDVKTVAFESAKAKELLTEAMHMGQEANLEPRFWRTIWHQELFTGVCRATDALIVATAALESAIAEHGNDADAKFATFVDLSTPSSSSATTGIFGSPGEVDVLRNFKAVQKLLHIFVHETVRKFEGTLHEHRDTGNENKLLSESEVETQFIKRTVPKFFGVQDQPQDKMSHDQMANLSVVFAGRMRIKDLLRRPVPYLRLSFVTPEDSYPEGLKRLREVLLELSLPLKSSEEAYPSG</sequence>
<proteinExistence type="predicted"/>
<accession>A0A1Q9DHI5</accession>
<evidence type="ECO:0000256" key="4">
    <source>
        <dbReference type="ARBA" id="ARBA00022989"/>
    </source>
</evidence>
<evidence type="ECO:0000256" key="1">
    <source>
        <dbReference type="ARBA" id="ARBA00004651"/>
    </source>
</evidence>
<protein>
    <submittedName>
        <fullName evidence="7">Uncharacterized protein</fullName>
    </submittedName>
</protein>
<comment type="caution">
    <text evidence="7">The sequence shown here is derived from an EMBL/GenBank/DDBJ whole genome shotgun (WGS) entry which is preliminary data.</text>
</comment>
<feature type="transmembrane region" description="Helical" evidence="6">
    <location>
        <begin position="114"/>
        <end position="133"/>
    </location>
</feature>
<dbReference type="EMBL" id="LSRX01000535">
    <property type="protein sequence ID" value="OLP94636.1"/>
    <property type="molecule type" value="Genomic_DNA"/>
</dbReference>
<evidence type="ECO:0000313" key="8">
    <source>
        <dbReference type="Proteomes" id="UP000186817"/>
    </source>
</evidence>
<keyword evidence="2" id="KW-1003">Cell membrane</keyword>
<organism evidence="7 8">
    <name type="scientific">Symbiodinium microadriaticum</name>
    <name type="common">Dinoflagellate</name>
    <name type="synonym">Zooxanthella microadriatica</name>
    <dbReference type="NCBI Taxonomy" id="2951"/>
    <lineage>
        <taxon>Eukaryota</taxon>
        <taxon>Sar</taxon>
        <taxon>Alveolata</taxon>
        <taxon>Dinophyceae</taxon>
        <taxon>Suessiales</taxon>
        <taxon>Symbiodiniaceae</taxon>
        <taxon>Symbiodinium</taxon>
    </lineage>
</organism>
<dbReference type="Proteomes" id="UP000186817">
    <property type="component" value="Unassembled WGS sequence"/>
</dbReference>
<comment type="subcellular location">
    <subcellularLocation>
        <location evidence="1">Cell membrane</location>
        <topology evidence="1">Multi-pass membrane protein</topology>
    </subcellularLocation>
</comment>
<keyword evidence="5 6" id="KW-0472">Membrane</keyword>
<dbReference type="PANTHER" id="PTHR30509">
    <property type="entry name" value="P-HYDROXYBENZOIC ACID EFFLUX PUMP SUBUNIT-RELATED"/>
    <property type="match status" value="1"/>
</dbReference>
<gene>
    <name evidence="7" type="ORF">AK812_SmicGene23328</name>
</gene>
<feature type="transmembrane region" description="Helical" evidence="6">
    <location>
        <begin position="55"/>
        <end position="72"/>
    </location>
</feature>
<name>A0A1Q9DHI5_SYMMI</name>
<evidence type="ECO:0000256" key="5">
    <source>
        <dbReference type="ARBA" id="ARBA00023136"/>
    </source>
</evidence>
<dbReference type="GO" id="GO:0005886">
    <property type="term" value="C:plasma membrane"/>
    <property type="evidence" value="ECO:0007669"/>
    <property type="project" value="UniProtKB-SubCell"/>
</dbReference>
<evidence type="ECO:0000256" key="2">
    <source>
        <dbReference type="ARBA" id="ARBA00022475"/>
    </source>
</evidence>
<dbReference type="OrthoDB" id="412802at2759"/>
<evidence type="ECO:0000256" key="6">
    <source>
        <dbReference type="SAM" id="Phobius"/>
    </source>
</evidence>
<evidence type="ECO:0000313" key="7">
    <source>
        <dbReference type="EMBL" id="OLP94636.1"/>
    </source>
</evidence>
<feature type="transmembrane region" description="Helical" evidence="6">
    <location>
        <begin position="84"/>
        <end position="102"/>
    </location>
</feature>
<dbReference type="PANTHER" id="PTHR30509:SF9">
    <property type="entry name" value="MULTIDRUG RESISTANCE PROTEIN MDTO"/>
    <property type="match status" value="1"/>
</dbReference>
<reference evidence="7 8" key="1">
    <citation type="submission" date="2016-02" db="EMBL/GenBank/DDBJ databases">
        <title>Genome analysis of coral dinoflagellate symbionts highlights evolutionary adaptations to a symbiotic lifestyle.</title>
        <authorList>
            <person name="Aranda M."/>
            <person name="Li Y."/>
            <person name="Liew Y.J."/>
            <person name="Baumgarten S."/>
            <person name="Simakov O."/>
            <person name="Wilson M."/>
            <person name="Piel J."/>
            <person name="Ashoor H."/>
            <person name="Bougouffa S."/>
            <person name="Bajic V.B."/>
            <person name="Ryu T."/>
            <person name="Ravasi T."/>
            <person name="Bayer T."/>
            <person name="Micklem G."/>
            <person name="Kim H."/>
            <person name="Bhak J."/>
            <person name="Lajeunesse T.C."/>
            <person name="Voolstra C.R."/>
        </authorList>
    </citation>
    <scope>NUCLEOTIDE SEQUENCE [LARGE SCALE GENOMIC DNA]</scope>
    <source>
        <strain evidence="7 8">CCMP2467</strain>
    </source>
</reference>
<keyword evidence="4 6" id="KW-1133">Transmembrane helix</keyword>
<evidence type="ECO:0000256" key="3">
    <source>
        <dbReference type="ARBA" id="ARBA00022692"/>
    </source>
</evidence>
<dbReference type="OMA" id="ISHHVHA"/>
<feature type="transmembrane region" description="Helical" evidence="6">
    <location>
        <begin position="212"/>
        <end position="233"/>
    </location>
</feature>